<name>A0ABR2CG27_9ROSI</name>
<keyword evidence="2" id="KW-1185">Reference proteome</keyword>
<comment type="caution">
    <text evidence="1">The sequence shown here is derived from an EMBL/GenBank/DDBJ whole genome shotgun (WGS) entry which is preliminary data.</text>
</comment>
<sequence>MLSDKKKTARRAAEALALTSYWKTLAIKPPPAAVSSIFFFFIRRYEIRIVCQLHLGISCFVINSDNI</sequence>
<protein>
    <submittedName>
        <fullName evidence="1">Uncharacterized protein</fullName>
    </submittedName>
</protein>
<accession>A0ABR2CG27</accession>
<dbReference type="Proteomes" id="UP001472677">
    <property type="component" value="Unassembled WGS sequence"/>
</dbReference>
<organism evidence="1 2">
    <name type="scientific">Hibiscus sabdariffa</name>
    <name type="common">roselle</name>
    <dbReference type="NCBI Taxonomy" id="183260"/>
    <lineage>
        <taxon>Eukaryota</taxon>
        <taxon>Viridiplantae</taxon>
        <taxon>Streptophyta</taxon>
        <taxon>Embryophyta</taxon>
        <taxon>Tracheophyta</taxon>
        <taxon>Spermatophyta</taxon>
        <taxon>Magnoliopsida</taxon>
        <taxon>eudicotyledons</taxon>
        <taxon>Gunneridae</taxon>
        <taxon>Pentapetalae</taxon>
        <taxon>rosids</taxon>
        <taxon>malvids</taxon>
        <taxon>Malvales</taxon>
        <taxon>Malvaceae</taxon>
        <taxon>Malvoideae</taxon>
        <taxon>Hibiscus</taxon>
    </lineage>
</organism>
<proteinExistence type="predicted"/>
<dbReference type="EMBL" id="JBBPBM010000055">
    <property type="protein sequence ID" value="KAK8517748.1"/>
    <property type="molecule type" value="Genomic_DNA"/>
</dbReference>
<reference evidence="1 2" key="1">
    <citation type="journal article" date="2024" name="G3 (Bethesda)">
        <title>Genome assembly of Hibiscus sabdariffa L. provides insights into metabolisms of medicinal natural products.</title>
        <authorList>
            <person name="Kim T."/>
        </authorList>
    </citation>
    <scope>NUCLEOTIDE SEQUENCE [LARGE SCALE GENOMIC DNA]</scope>
    <source>
        <strain evidence="1">TK-2024</strain>
        <tissue evidence="1">Old leaves</tissue>
    </source>
</reference>
<evidence type="ECO:0000313" key="1">
    <source>
        <dbReference type="EMBL" id="KAK8517748.1"/>
    </source>
</evidence>
<gene>
    <name evidence="1" type="ORF">V6N12_016589</name>
</gene>
<evidence type="ECO:0000313" key="2">
    <source>
        <dbReference type="Proteomes" id="UP001472677"/>
    </source>
</evidence>